<reference evidence="1 2" key="1">
    <citation type="journal article" date="2023" name="G3 (Bethesda)">
        <title>A chromosome-level genome assembly of Zasmidium syzygii isolated from banana leaves.</title>
        <authorList>
            <person name="van Westerhoven A.C."/>
            <person name="Mehrabi R."/>
            <person name="Talebi R."/>
            <person name="Steentjes M.B.F."/>
            <person name="Corcolon B."/>
            <person name="Chong P.A."/>
            <person name="Kema G.H.J."/>
            <person name="Seidl M.F."/>
        </authorList>
    </citation>
    <scope>NUCLEOTIDE SEQUENCE [LARGE SCALE GENOMIC DNA]</scope>
    <source>
        <strain evidence="1 2">P124</strain>
    </source>
</reference>
<evidence type="ECO:0000313" key="2">
    <source>
        <dbReference type="Proteomes" id="UP001305779"/>
    </source>
</evidence>
<sequence length="166" mass="18184">MATDRVRISLARELRYVIDVPQTQQTLTPLSSTSVKAYLFKLDAAIEKAIAITENTTLSVRPKRYAAMLKVFARMSAELDLADGIKFLDWGVQALDATSDDVVKHGKIPTSVTMHLGAFGTTSAKVLLVLQQCESAIEGVRHLSDRAFVVGMQYTSLRVKEEALAA</sequence>
<name>A0ABR0E8P4_ZASCE</name>
<keyword evidence="2" id="KW-1185">Reference proteome</keyword>
<evidence type="ECO:0000313" key="1">
    <source>
        <dbReference type="EMBL" id="KAK4497591.1"/>
    </source>
</evidence>
<dbReference type="EMBL" id="JAXOVC010000008">
    <property type="protein sequence ID" value="KAK4497591.1"/>
    <property type="molecule type" value="Genomic_DNA"/>
</dbReference>
<comment type="caution">
    <text evidence="1">The sequence shown here is derived from an EMBL/GenBank/DDBJ whole genome shotgun (WGS) entry which is preliminary data.</text>
</comment>
<proteinExistence type="predicted"/>
<protein>
    <submittedName>
        <fullName evidence="1">Uncharacterized protein</fullName>
    </submittedName>
</protein>
<organism evidence="1 2">
    <name type="scientific">Zasmidium cellare</name>
    <name type="common">Wine cellar mold</name>
    <name type="synonym">Racodium cellare</name>
    <dbReference type="NCBI Taxonomy" id="395010"/>
    <lineage>
        <taxon>Eukaryota</taxon>
        <taxon>Fungi</taxon>
        <taxon>Dikarya</taxon>
        <taxon>Ascomycota</taxon>
        <taxon>Pezizomycotina</taxon>
        <taxon>Dothideomycetes</taxon>
        <taxon>Dothideomycetidae</taxon>
        <taxon>Mycosphaerellales</taxon>
        <taxon>Mycosphaerellaceae</taxon>
        <taxon>Zasmidium</taxon>
    </lineage>
</organism>
<accession>A0ABR0E8P4</accession>
<gene>
    <name evidence="1" type="ORF">PRZ48_010244</name>
</gene>
<dbReference type="Proteomes" id="UP001305779">
    <property type="component" value="Unassembled WGS sequence"/>
</dbReference>